<dbReference type="PROSITE" id="PS50966">
    <property type="entry name" value="ZF_SWIM"/>
    <property type="match status" value="1"/>
</dbReference>
<dbReference type="Proteomes" id="UP001428341">
    <property type="component" value="Unassembled WGS sequence"/>
</dbReference>
<reference evidence="6 7" key="1">
    <citation type="submission" date="2024-05" db="EMBL/GenBank/DDBJ databases">
        <title>Haplotype-resolved chromosome-level genome assembly of Huyou (Citrus changshanensis).</title>
        <authorList>
            <person name="Miao C."/>
            <person name="Chen W."/>
            <person name="Wu Y."/>
            <person name="Wang L."/>
            <person name="Zhao S."/>
            <person name="Grierson D."/>
            <person name="Xu C."/>
            <person name="Chen K."/>
        </authorList>
    </citation>
    <scope>NUCLEOTIDE SEQUENCE [LARGE SCALE GENOMIC DNA]</scope>
    <source>
        <strain evidence="6">01-14</strain>
        <tissue evidence="6">Leaf</tissue>
    </source>
</reference>
<dbReference type="InterPro" id="IPR007527">
    <property type="entry name" value="Znf_SWIM"/>
</dbReference>
<dbReference type="Pfam" id="PF04434">
    <property type="entry name" value="SWIM"/>
    <property type="match status" value="1"/>
</dbReference>
<keyword evidence="3" id="KW-0862">Zinc</keyword>
<dbReference type="GO" id="GO:0008270">
    <property type="term" value="F:zinc ion binding"/>
    <property type="evidence" value="ECO:0007669"/>
    <property type="project" value="UniProtKB-KW"/>
</dbReference>
<evidence type="ECO:0000259" key="5">
    <source>
        <dbReference type="PROSITE" id="PS50966"/>
    </source>
</evidence>
<sequence>MDYNPHACGCRLGTSSATCQCVWTKQTRATGSPEYFRGCRRALHTRSEAMKDITETSATLKPADASLRKRNVARMLFPQRIVQANEGYAVSRGHVHSNYVHEQSICIDEPKINSITTSSTGDCSVSNKKRQLITDAEVVRLVSMINTDNTATNCHASANHLSTPAKTMAYPTSWASDKGWEIDYDSADETVYLTDITADDHELEGCWTGYEEELFQIERDRKKGASNADGFLFDNGPDNRMVMRLGQRFEDDFQFRRAIEVLAIRDGIKLCIMHNSSTCVSCECSDLDCDWKLTGVKEHTSNVFVISDLTPEHTCKKRWLKLQWGTKWIAAKFLHIWKVNVGQEISVLANEIAATYGMQCPLWKLNAVDSTATKWLRTDHAHGYAQLLQYKHEMEDINDRNIVIIETTTDDPLRPEVFKRMFVFLYDTAYAFKTRCRTLITIDGWEIDGPYKSVMLVAVCRDGNDAVLPIAFCEVQEENLDSWAFFLTNLTYGLRFERGEGLCILADGDNGVDEAVEEFLPYAVYRQCCFSLYGRMVVKFSDVQLHSAFWGACRSTDRKSIIHHMSIIETVNIECHNWLKDTDSKTWALFSMPQWVKSTEVTKSSSEQLRIWLSKFLDLNVAQRYTTITRTIAEMFQRRYLAGWEWVYDKITPAARQQIIHNVFESDGWNVDMPSNNAVSFVSRHGFVFEVNRELMTCSCRLWQLSGIPCEHACRCIHSWGDKLDKYVHRLWSVDEYRSAYGPGMQMLREITHWEWQTKDNVLQPMKNSTNSSASNEANCHSKAFRCGLTRRRSIRASGLPYVCPHGHR</sequence>
<evidence type="ECO:0000313" key="6">
    <source>
        <dbReference type="EMBL" id="KAK9221582.1"/>
    </source>
</evidence>
<dbReference type="Pfam" id="PF03108">
    <property type="entry name" value="DBD_Tnp_Mut"/>
    <property type="match status" value="1"/>
</dbReference>
<evidence type="ECO:0000313" key="7">
    <source>
        <dbReference type="Proteomes" id="UP001428341"/>
    </source>
</evidence>
<evidence type="ECO:0000256" key="3">
    <source>
        <dbReference type="ARBA" id="ARBA00022833"/>
    </source>
</evidence>
<dbReference type="InterPro" id="IPR004332">
    <property type="entry name" value="Transposase_MuDR"/>
</dbReference>
<dbReference type="AlphaFoldDB" id="A0AAP0MWC9"/>
<dbReference type="InterPro" id="IPR006564">
    <property type="entry name" value="Znf_PMZ"/>
</dbReference>
<dbReference type="PANTHER" id="PTHR31973:SF195">
    <property type="entry name" value="MUDR FAMILY TRANSPOSASE"/>
    <property type="match status" value="1"/>
</dbReference>
<keyword evidence="7" id="KW-1185">Reference proteome</keyword>
<comment type="caution">
    <text evidence="6">The sequence shown here is derived from an EMBL/GenBank/DDBJ whole genome shotgun (WGS) entry which is preliminary data.</text>
</comment>
<organism evidence="6 7">
    <name type="scientific">Citrus x changshan-huyou</name>
    <dbReference type="NCBI Taxonomy" id="2935761"/>
    <lineage>
        <taxon>Eukaryota</taxon>
        <taxon>Viridiplantae</taxon>
        <taxon>Streptophyta</taxon>
        <taxon>Embryophyta</taxon>
        <taxon>Tracheophyta</taxon>
        <taxon>Spermatophyta</taxon>
        <taxon>Magnoliopsida</taxon>
        <taxon>eudicotyledons</taxon>
        <taxon>Gunneridae</taxon>
        <taxon>Pentapetalae</taxon>
        <taxon>rosids</taxon>
        <taxon>malvids</taxon>
        <taxon>Sapindales</taxon>
        <taxon>Rutaceae</taxon>
        <taxon>Aurantioideae</taxon>
        <taxon>Citrus</taxon>
    </lineage>
</organism>
<accession>A0AAP0MWC9</accession>
<gene>
    <name evidence="6" type="ORF">WN944_010009</name>
</gene>
<evidence type="ECO:0000256" key="2">
    <source>
        <dbReference type="ARBA" id="ARBA00022771"/>
    </source>
</evidence>
<keyword evidence="2 4" id="KW-0863">Zinc-finger</keyword>
<evidence type="ECO:0000256" key="1">
    <source>
        <dbReference type="ARBA" id="ARBA00022723"/>
    </source>
</evidence>
<proteinExistence type="predicted"/>
<protein>
    <recommendedName>
        <fullName evidence="5">SWIM-type domain-containing protein</fullName>
    </recommendedName>
</protein>
<evidence type="ECO:0000256" key="4">
    <source>
        <dbReference type="PROSITE-ProRule" id="PRU00325"/>
    </source>
</evidence>
<dbReference type="SMART" id="SM00575">
    <property type="entry name" value="ZnF_PMZ"/>
    <property type="match status" value="1"/>
</dbReference>
<keyword evidence="1" id="KW-0479">Metal-binding</keyword>
<name>A0AAP0MWC9_9ROSI</name>
<dbReference type="PANTHER" id="PTHR31973">
    <property type="entry name" value="POLYPROTEIN, PUTATIVE-RELATED"/>
    <property type="match status" value="1"/>
</dbReference>
<dbReference type="EMBL" id="JBCGBO010000002">
    <property type="protein sequence ID" value="KAK9221582.1"/>
    <property type="molecule type" value="Genomic_DNA"/>
</dbReference>
<feature type="domain" description="SWIM-type" evidence="5">
    <location>
        <begin position="689"/>
        <end position="721"/>
    </location>
</feature>